<comment type="subcellular location">
    <subcellularLocation>
        <location evidence="1 7">Cell membrane</location>
        <topology evidence="1 7">Multi-pass membrane protein</topology>
    </subcellularLocation>
</comment>
<keyword evidence="5 7" id="KW-1133">Transmembrane helix</keyword>
<feature type="domain" description="ABC transmembrane type-1" evidence="8">
    <location>
        <begin position="58"/>
        <end position="269"/>
    </location>
</feature>
<dbReference type="PANTHER" id="PTHR43227:SF11">
    <property type="entry name" value="BLL4140 PROTEIN"/>
    <property type="match status" value="1"/>
</dbReference>
<keyword evidence="10" id="KW-1185">Reference proteome</keyword>
<dbReference type="InterPro" id="IPR050809">
    <property type="entry name" value="UgpAE/MalFG_permease"/>
</dbReference>
<feature type="transmembrane region" description="Helical" evidence="7">
    <location>
        <begin position="62"/>
        <end position="82"/>
    </location>
</feature>
<comment type="caution">
    <text evidence="9">The sequence shown here is derived from an EMBL/GenBank/DDBJ whole genome shotgun (WGS) entry which is preliminary data.</text>
</comment>
<dbReference type="GO" id="GO:0005886">
    <property type="term" value="C:plasma membrane"/>
    <property type="evidence" value="ECO:0007669"/>
    <property type="project" value="UniProtKB-SubCell"/>
</dbReference>
<comment type="similarity">
    <text evidence="7">Belongs to the binding-protein-dependent transport system permease family.</text>
</comment>
<dbReference type="PROSITE" id="PS50928">
    <property type="entry name" value="ABC_TM1"/>
    <property type="match status" value="1"/>
</dbReference>
<dbReference type="SUPFAM" id="SSF161098">
    <property type="entry name" value="MetI-like"/>
    <property type="match status" value="1"/>
</dbReference>
<evidence type="ECO:0000313" key="9">
    <source>
        <dbReference type="EMBL" id="MBJ7598741.1"/>
    </source>
</evidence>
<evidence type="ECO:0000256" key="7">
    <source>
        <dbReference type="RuleBase" id="RU363032"/>
    </source>
</evidence>
<keyword evidence="6 7" id="KW-0472">Membrane</keyword>
<dbReference type="Proteomes" id="UP000612893">
    <property type="component" value="Unassembled WGS sequence"/>
</dbReference>
<dbReference type="PANTHER" id="PTHR43227">
    <property type="entry name" value="BLL4140 PROTEIN"/>
    <property type="match status" value="1"/>
</dbReference>
<dbReference type="Gene3D" id="1.10.3720.10">
    <property type="entry name" value="MetI-like"/>
    <property type="match status" value="1"/>
</dbReference>
<evidence type="ECO:0000256" key="6">
    <source>
        <dbReference type="ARBA" id="ARBA00023136"/>
    </source>
</evidence>
<keyword evidence="2 7" id="KW-0813">Transport</keyword>
<evidence type="ECO:0000256" key="1">
    <source>
        <dbReference type="ARBA" id="ARBA00004651"/>
    </source>
</evidence>
<evidence type="ECO:0000256" key="5">
    <source>
        <dbReference type="ARBA" id="ARBA00022989"/>
    </source>
</evidence>
<reference evidence="9" key="1">
    <citation type="submission" date="2020-10" db="EMBL/GenBank/DDBJ databases">
        <title>Ca. Dormibacterota MAGs.</title>
        <authorList>
            <person name="Montgomery K."/>
        </authorList>
    </citation>
    <scope>NUCLEOTIDE SEQUENCE [LARGE SCALE GENOMIC DNA]</scope>
    <source>
        <strain evidence="9">SC8812_S17_10</strain>
    </source>
</reference>
<dbReference type="CDD" id="cd06261">
    <property type="entry name" value="TM_PBP2"/>
    <property type="match status" value="1"/>
</dbReference>
<feature type="transmembrane region" description="Helical" evidence="7">
    <location>
        <begin position="94"/>
        <end position="116"/>
    </location>
</feature>
<name>A0A934K909_9BACT</name>
<proteinExistence type="inferred from homology"/>
<keyword evidence="3" id="KW-1003">Cell membrane</keyword>
<dbReference type="InterPro" id="IPR035906">
    <property type="entry name" value="MetI-like_sf"/>
</dbReference>
<evidence type="ECO:0000256" key="3">
    <source>
        <dbReference type="ARBA" id="ARBA00022475"/>
    </source>
</evidence>
<evidence type="ECO:0000313" key="10">
    <source>
        <dbReference type="Proteomes" id="UP000612893"/>
    </source>
</evidence>
<organism evidence="9 10">
    <name type="scientific">Candidatus Nephthysia bennettiae</name>
    <dbReference type="NCBI Taxonomy" id="3127016"/>
    <lineage>
        <taxon>Bacteria</taxon>
        <taxon>Bacillati</taxon>
        <taxon>Candidatus Dormiibacterota</taxon>
        <taxon>Candidatus Dormibacteria</taxon>
        <taxon>Candidatus Dormibacterales</taxon>
        <taxon>Candidatus Dormibacteraceae</taxon>
        <taxon>Candidatus Nephthysia</taxon>
    </lineage>
</organism>
<dbReference type="Pfam" id="PF00528">
    <property type="entry name" value="BPD_transp_1"/>
    <property type="match status" value="1"/>
</dbReference>
<feature type="transmembrane region" description="Helical" evidence="7">
    <location>
        <begin position="209"/>
        <end position="231"/>
    </location>
</feature>
<keyword evidence="4 7" id="KW-0812">Transmembrane</keyword>
<gene>
    <name evidence="9" type="ORF">JF922_11745</name>
</gene>
<protein>
    <submittedName>
        <fullName evidence="9">Sugar ABC transporter permease</fullName>
    </submittedName>
</protein>
<sequence length="282" mass="31089">MRPYHPYLLLAPAAIFLVLFLAWPALRALIIAFQTAGGDLTLANFQQMVHEADFGLALRDTLLLLLIVIPLETTIALAMAMLAQSRLRGTGFFLYVWSLPLAISDLAAGLVWLSIFTQHGYLNSVLQDLHLVRHPVGFLDYNNLGGLVLSVVLAETWRSVSLVMVIVLSGVQAIPAELGEAAQMLGANAWRRFWHVTLPLLKPTLQVALILRTTAAFQVFAVVLVLTGSAFPVLATKAESWVYEYRNYQMATVYAILLLALSSLSTIVYLAALRTPREVFGR</sequence>
<feature type="transmembrane region" description="Helical" evidence="7">
    <location>
        <begin position="251"/>
        <end position="272"/>
    </location>
</feature>
<evidence type="ECO:0000256" key="2">
    <source>
        <dbReference type="ARBA" id="ARBA00022448"/>
    </source>
</evidence>
<dbReference type="InterPro" id="IPR000515">
    <property type="entry name" value="MetI-like"/>
</dbReference>
<dbReference type="EMBL" id="JAEKNR010000124">
    <property type="protein sequence ID" value="MBJ7598741.1"/>
    <property type="molecule type" value="Genomic_DNA"/>
</dbReference>
<accession>A0A934K909</accession>
<dbReference type="AlphaFoldDB" id="A0A934K909"/>
<evidence type="ECO:0000259" key="8">
    <source>
        <dbReference type="PROSITE" id="PS50928"/>
    </source>
</evidence>
<evidence type="ECO:0000256" key="4">
    <source>
        <dbReference type="ARBA" id="ARBA00022692"/>
    </source>
</evidence>